<dbReference type="KEGG" id="nth:Nther_1693"/>
<reference evidence="5 6" key="2">
    <citation type="journal article" date="2011" name="J. Bacteriol.">
        <title>Complete genome sequence of the anaerobic, halophilic alkalithermophile Natranaerobius thermophilus JW/NM-WN-LF.</title>
        <authorList>
            <person name="Zhao B."/>
            <person name="Mesbah N.M."/>
            <person name="Dalin E."/>
            <person name="Goodwin L."/>
            <person name="Nolan M."/>
            <person name="Pitluck S."/>
            <person name="Chertkov O."/>
            <person name="Brettin T.S."/>
            <person name="Han J."/>
            <person name="Larimer F.W."/>
            <person name="Land M.L."/>
            <person name="Hauser L."/>
            <person name="Kyrpides N."/>
            <person name="Wiegel J."/>
        </authorList>
    </citation>
    <scope>NUCLEOTIDE SEQUENCE [LARGE SCALE GENOMIC DNA]</scope>
    <source>
        <strain evidence="6">ATCC BAA-1301 / DSM 18059 / JW/NM-WN-LF</strain>
    </source>
</reference>
<dbReference type="InterPro" id="IPR029063">
    <property type="entry name" value="SAM-dependent_MTases_sf"/>
</dbReference>
<dbReference type="HOGENOM" id="CLU_058015_3_0_9"/>
<dbReference type="PANTHER" id="PTHR32319">
    <property type="entry name" value="BACTERIAL HEMOLYSIN-LIKE PROTEIN"/>
    <property type="match status" value="1"/>
</dbReference>
<dbReference type="SUPFAM" id="SSF55174">
    <property type="entry name" value="Alpha-L RNA-binding motif"/>
    <property type="match status" value="1"/>
</dbReference>
<dbReference type="Pfam" id="PF01728">
    <property type="entry name" value="FtsJ"/>
    <property type="match status" value="1"/>
</dbReference>
<dbReference type="InterPro" id="IPR036986">
    <property type="entry name" value="S4_RNA-bd_sf"/>
</dbReference>
<accession>B2A525</accession>
<keyword evidence="6" id="KW-1185">Reference proteome</keyword>
<dbReference type="PANTHER" id="PTHR32319:SF0">
    <property type="entry name" value="BACTERIAL HEMOLYSIN-LIKE PROTEIN"/>
    <property type="match status" value="1"/>
</dbReference>
<dbReference type="Gene3D" id="3.40.50.150">
    <property type="entry name" value="Vaccinia Virus protein VP39"/>
    <property type="match status" value="1"/>
</dbReference>
<dbReference type="NCBIfam" id="TIGR00478">
    <property type="entry name" value="tly"/>
    <property type="match status" value="1"/>
</dbReference>
<evidence type="ECO:0000313" key="6">
    <source>
        <dbReference type="Proteomes" id="UP000001683"/>
    </source>
</evidence>
<dbReference type="InterPro" id="IPR047048">
    <property type="entry name" value="TlyA"/>
</dbReference>
<dbReference type="PIRSF" id="PIRSF005578">
    <property type="entry name" value="TlyA"/>
    <property type="match status" value="1"/>
</dbReference>
<dbReference type="Pfam" id="PF01479">
    <property type="entry name" value="S4"/>
    <property type="match status" value="1"/>
</dbReference>
<protein>
    <submittedName>
        <fullName evidence="5">Hemolysin A</fullName>
    </submittedName>
</protein>
<dbReference type="STRING" id="457570.Nther_1693"/>
<dbReference type="eggNOG" id="COG1189">
    <property type="taxonomic scope" value="Bacteria"/>
</dbReference>
<dbReference type="CDD" id="cd00165">
    <property type="entry name" value="S4"/>
    <property type="match status" value="1"/>
</dbReference>
<comment type="similarity">
    <text evidence="2">Belongs to the TlyA family.</text>
</comment>
<dbReference type="InParanoid" id="B2A525"/>
<dbReference type="GO" id="GO:0032259">
    <property type="term" value="P:methylation"/>
    <property type="evidence" value="ECO:0007669"/>
    <property type="project" value="InterPro"/>
</dbReference>
<dbReference type="EMBL" id="CP001034">
    <property type="protein sequence ID" value="ACB85267.1"/>
    <property type="molecule type" value="Genomic_DNA"/>
</dbReference>
<evidence type="ECO:0000256" key="2">
    <source>
        <dbReference type="ARBA" id="ARBA00029460"/>
    </source>
</evidence>
<evidence type="ECO:0000313" key="5">
    <source>
        <dbReference type="EMBL" id="ACB85267.1"/>
    </source>
</evidence>
<dbReference type="GO" id="GO:0003723">
    <property type="term" value="F:RNA binding"/>
    <property type="evidence" value="ECO:0007669"/>
    <property type="project" value="UniProtKB-KW"/>
</dbReference>
<sequence>MSKDKNRLDQLLVDKGYFASREQAKRNIMAGLVFVDNQKIDKPGKKVHLDVPLYVKNDHLKYVSRGGYKLEKALDEFSVNVEDRIAVDIGASTGGFTDCLLANGAAHVYAVDVGYGQLAWRLRNSQQVTVHEKTNIRHVNSDLFDDIPDLATIDVSFISLRLVIPIVNEILAHPKDILVLIKPQFEADKDQVGKKGVIKDKDIQIEVLHKVLDMAKTDLNFNVCGLTFSPITGPAGNIEFLAFLSQGSQSTSNTSMDQIVTQVVKNAHEYFKGGSL</sequence>
<dbReference type="InterPro" id="IPR002942">
    <property type="entry name" value="S4_RNA-bd"/>
</dbReference>
<reference evidence="5 6" key="1">
    <citation type="submission" date="2008-04" db="EMBL/GenBank/DDBJ databases">
        <title>Complete sequence of chromosome of Natranaerobius thermophilus JW/NM-WN-LF.</title>
        <authorList>
            <consortium name="US DOE Joint Genome Institute"/>
            <person name="Copeland A."/>
            <person name="Lucas S."/>
            <person name="Lapidus A."/>
            <person name="Glavina del Rio T."/>
            <person name="Dalin E."/>
            <person name="Tice H."/>
            <person name="Bruce D."/>
            <person name="Goodwin L."/>
            <person name="Pitluck S."/>
            <person name="Chertkov O."/>
            <person name="Brettin T."/>
            <person name="Detter J.C."/>
            <person name="Han C."/>
            <person name="Kuske C.R."/>
            <person name="Schmutz J."/>
            <person name="Larimer F."/>
            <person name="Land M."/>
            <person name="Hauser L."/>
            <person name="Kyrpides N."/>
            <person name="Lykidis A."/>
            <person name="Mesbah N.M."/>
            <person name="Wiegel J."/>
        </authorList>
    </citation>
    <scope>NUCLEOTIDE SEQUENCE [LARGE SCALE GENOMIC DNA]</scope>
    <source>
        <strain evidence="6">ATCC BAA-1301 / DSM 18059 / JW/NM-WN-LF</strain>
    </source>
</reference>
<dbReference type="InterPro" id="IPR004538">
    <property type="entry name" value="Hemolysin_A/TlyA"/>
</dbReference>
<dbReference type="SUPFAM" id="SSF53335">
    <property type="entry name" value="S-adenosyl-L-methionine-dependent methyltransferases"/>
    <property type="match status" value="1"/>
</dbReference>
<feature type="domain" description="RNA-binding S4" evidence="4">
    <location>
        <begin position="6"/>
        <end position="71"/>
    </location>
</feature>
<evidence type="ECO:0000256" key="1">
    <source>
        <dbReference type="ARBA" id="ARBA00022884"/>
    </source>
</evidence>
<name>B2A525_NATTJ</name>
<keyword evidence="1 3" id="KW-0694">RNA-binding</keyword>
<proteinExistence type="inferred from homology"/>
<dbReference type="FunCoup" id="B2A525">
    <property type="interactions" value="255"/>
</dbReference>
<dbReference type="GO" id="GO:0008168">
    <property type="term" value="F:methyltransferase activity"/>
    <property type="evidence" value="ECO:0007669"/>
    <property type="project" value="InterPro"/>
</dbReference>
<dbReference type="OrthoDB" id="9784736at2"/>
<dbReference type="PROSITE" id="PS50889">
    <property type="entry name" value="S4"/>
    <property type="match status" value="1"/>
</dbReference>
<dbReference type="SMART" id="SM00363">
    <property type="entry name" value="S4"/>
    <property type="match status" value="1"/>
</dbReference>
<dbReference type="InterPro" id="IPR002877">
    <property type="entry name" value="RNA_MeTrfase_FtsJ_dom"/>
</dbReference>
<dbReference type="Gene3D" id="3.10.290.10">
    <property type="entry name" value="RNA-binding S4 domain"/>
    <property type="match status" value="1"/>
</dbReference>
<dbReference type="AlphaFoldDB" id="B2A525"/>
<dbReference type="RefSeq" id="WP_012448135.1">
    <property type="nucleotide sequence ID" value="NC_010718.1"/>
</dbReference>
<organism evidence="5 6">
    <name type="scientific">Natranaerobius thermophilus (strain ATCC BAA-1301 / DSM 18059 / JW/NM-WN-LF)</name>
    <dbReference type="NCBI Taxonomy" id="457570"/>
    <lineage>
        <taxon>Bacteria</taxon>
        <taxon>Bacillati</taxon>
        <taxon>Bacillota</taxon>
        <taxon>Clostridia</taxon>
        <taxon>Natranaerobiales</taxon>
        <taxon>Natranaerobiaceae</taxon>
        <taxon>Natranaerobius</taxon>
    </lineage>
</organism>
<evidence type="ECO:0000256" key="3">
    <source>
        <dbReference type="PROSITE-ProRule" id="PRU00182"/>
    </source>
</evidence>
<evidence type="ECO:0000259" key="4">
    <source>
        <dbReference type="SMART" id="SM00363"/>
    </source>
</evidence>
<gene>
    <name evidence="5" type="ordered locus">Nther_1693</name>
</gene>
<dbReference type="Proteomes" id="UP000001683">
    <property type="component" value="Chromosome"/>
</dbReference>